<keyword evidence="2" id="KW-1185">Reference proteome</keyword>
<evidence type="ECO:0000313" key="2">
    <source>
        <dbReference type="Proteomes" id="UP001060112"/>
    </source>
</evidence>
<reference evidence="1" key="1">
    <citation type="submission" date="2022-07" db="EMBL/GenBank/DDBJ databases">
        <title>Faecal culturing of patients with breast cancer.</title>
        <authorList>
            <person name="Teng N.M.Y."/>
            <person name="Kiu R."/>
            <person name="Evans R."/>
            <person name="Baker D.J."/>
            <person name="Zenner C."/>
            <person name="Robinson S.D."/>
            <person name="Hall L.J."/>
        </authorList>
    </citation>
    <scope>NUCLEOTIDE SEQUENCE</scope>
    <source>
        <strain evidence="1">LH1062</strain>
    </source>
</reference>
<protein>
    <submittedName>
        <fullName evidence="1">Uncharacterized protein</fullName>
    </submittedName>
</protein>
<dbReference type="Proteomes" id="UP001060112">
    <property type="component" value="Chromosome"/>
</dbReference>
<sequence length="120" mass="13929">MVKSRHLEFYLESNNGLFASENFEERGNPVIKEYCKRKGKDHAEEMTVRDIFPEMIYGVELYRDDLHKVSFILESYQDHLDSIGEFPDLKPGTWSGKGEIALFGDLGVKTLPKLIRLINY</sequence>
<dbReference type="RefSeq" id="WP_290138417.1">
    <property type="nucleotide sequence ID" value="NZ_CP101620.1"/>
</dbReference>
<proteinExistence type="predicted"/>
<evidence type="ECO:0000313" key="1">
    <source>
        <dbReference type="EMBL" id="UTY38219.1"/>
    </source>
</evidence>
<name>A0ABY5I1C6_9FIRM</name>
<organism evidence="1 2">
    <name type="scientific">Allocoprobacillus halotolerans</name>
    <dbReference type="NCBI Taxonomy" id="2944914"/>
    <lineage>
        <taxon>Bacteria</taxon>
        <taxon>Bacillati</taxon>
        <taxon>Bacillota</taxon>
        <taxon>Erysipelotrichia</taxon>
        <taxon>Erysipelotrichales</taxon>
        <taxon>Erysipelotrichaceae</taxon>
        <taxon>Allocoprobacillus</taxon>
    </lineage>
</organism>
<gene>
    <name evidence="1" type="ORF">NMU03_11070</name>
</gene>
<dbReference type="EMBL" id="CP101620">
    <property type="protein sequence ID" value="UTY38219.1"/>
    <property type="molecule type" value="Genomic_DNA"/>
</dbReference>
<accession>A0ABY5I1C6</accession>